<proteinExistence type="predicted"/>
<dbReference type="AlphaFoldDB" id="A0A0G0NRN2"/>
<protein>
    <recommendedName>
        <fullName evidence="3">DUF3800 domain-containing protein</fullName>
    </recommendedName>
</protein>
<sequence>MSYPHPIKITCDHLAFSDDSGHEDDRYNSLGLITFPFGHEGNLCNELKTIFSSSGIGGEFKWQKVRDAKYKFAAEKLHAFIFSHLDKIRVDVLIWDMKDSRHKDISNRDDNTNIGMMYYQLVRNVLSKRWDNNSSWFWRPDKQSSMDWKTLGKCLVSKKHQLAADLFGINKTDFIKLKLKMIKVVESHKEIFVQVADYFAGLGAYSYGHFEKYKEWEMAQGGQASLFEDKKVLKKWSNSEKTRFPLISCFNNECKSRTLTVALNSTKGLKTHDPSKPINFWLYTPQHMLDKAPRYLNENTGFI</sequence>
<reference evidence="1 2" key="1">
    <citation type="journal article" date="2015" name="Nature">
        <title>rRNA introns, odd ribosomes, and small enigmatic genomes across a large radiation of phyla.</title>
        <authorList>
            <person name="Brown C.T."/>
            <person name="Hug L.A."/>
            <person name="Thomas B.C."/>
            <person name="Sharon I."/>
            <person name="Castelle C.J."/>
            <person name="Singh A."/>
            <person name="Wilkins M.J."/>
            <person name="Williams K.H."/>
            <person name="Banfield J.F."/>
        </authorList>
    </citation>
    <scope>NUCLEOTIDE SEQUENCE [LARGE SCALE GENOMIC DNA]</scope>
</reference>
<name>A0A0G0NRN2_9BACT</name>
<evidence type="ECO:0000313" key="2">
    <source>
        <dbReference type="Proteomes" id="UP000034048"/>
    </source>
</evidence>
<gene>
    <name evidence="1" type="ORF">UT42_C0001G0008</name>
</gene>
<evidence type="ECO:0008006" key="3">
    <source>
        <dbReference type="Google" id="ProtNLM"/>
    </source>
</evidence>
<dbReference type="EMBL" id="LBWS01000001">
    <property type="protein sequence ID" value="KKR15451.1"/>
    <property type="molecule type" value="Genomic_DNA"/>
</dbReference>
<dbReference type="Pfam" id="PF12686">
    <property type="entry name" value="DUF3800"/>
    <property type="match status" value="1"/>
</dbReference>
<accession>A0A0G0NRN2</accession>
<evidence type="ECO:0000313" key="1">
    <source>
        <dbReference type="EMBL" id="KKR15451.1"/>
    </source>
</evidence>
<comment type="caution">
    <text evidence="1">The sequence shown here is derived from an EMBL/GenBank/DDBJ whole genome shotgun (WGS) entry which is preliminary data.</text>
</comment>
<dbReference type="InterPro" id="IPR024524">
    <property type="entry name" value="DUF3800"/>
</dbReference>
<organism evidence="1 2">
    <name type="scientific">Candidatus Falkowbacteria bacterium GW2011_GWA2_39_24</name>
    <dbReference type="NCBI Taxonomy" id="1618634"/>
    <lineage>
        <taxon>Bacteria</taxon>
        <taxon>Candidatus Falkowiibacteriota</taxon>
    </lineage>
</organism>
<dbReference type="Proteomes" id="UP000034048">
    <property type="component" value="Unassembled WGS sequence"/>
</dbReference>